<accession>E0XR94</accession>
<dbReference type="EMBL" id="GU474850">
    <property type="protein sequence ID" value="ADI16935.1"/>
    <property type="molecule type" value="Genomic_DNA"/>
</dbReference>
<reference evidence="1" key="1">
    <citation type="journal article" date="2011" name="Environ. Microbiol.">
        <title>Time-series analyses of Monterey Bay coastal microbial picoplankton using a 'genome proxy' microarray.</title>
        <authorList>
            <person name="Rich V.I."/>
            <person name="Pham V.D."/>
            <person name="Eppley J."/>
            <person name="Shi Y."/>
            <person name="DeLong E.F."/>
        </authorList>
    </citation>
    <scope>NUCLEOTIDE SEQUENCE</scope>
</reference>
<evidence type="ECO:0000313" key="1">
    <source>
        <dbReference type="EMBL" id="ADI16935.1"/>
    </source>
</evidence>
<name>E0XR94_9BACT</name>
<sequence>MIFKFSTLISRKLTGDNSIEATPVPISNTEVKLYSADGTSRETSAGE</sequence>
<protein>
    <submittedName>
        <fullName evidence="1">Uncharacterized protein</fullName>
    </submittedName>
</protein>
<organism evidence="1">
    <name type="scientific">uncultured Fidelibacterota bacterium HF0010_18O13</name>
    <dbReference type="NCBI Taxonomy" id="710789"/>
    <lineage>
        <taxon>Bacteria</taxon>
        <taxon>Pseudomonadati</taxon>
        <taxon>Fidelibacterota</taxon>
        <taxon>environmental samples</taxon>
    </lineage>
</organism>
<dbReference type="AlphaFoldDB" id="E0XR94"/>
<proteinExistence type="predicted"/>